<dbReference type="SMART" id="SM00353">
    <property type="entry name" value="HLH"/>
    <property type="match status" value="1"/>
</dbReference>
<dbReference type="SUPFAM" id="SSF47459">
    <property type="entry name" value="HLH, helix-loop-helix DNA-binding domain"/>
    <property type="match status" value="1"/>
</dbReference>
<organism evidence="8 9">
    <name type="scientific">Mya arenaria</name>
    <name type="common">Soft-shell clam</name>
    <dbReference type="NCBI Taxonomy" id="6604"/>
    <lineage>
        <taxon>Eukaryota</taxon>
        <taxon>Metazoa</taxon>
        <taxon>Spiralia</taxon>
        <taxon>Lophotrochozoa</taxon>
        <taxon>Mollusca</taxon>
        <taxon>Bivalvia</taxon>
        <taxon>Autobranchia</taxon>
        <taxon>Heteroconchia</taxon>
        <taxon>Euheterodonta</taxon>
        <taxon>Imparidentia</taxon>
        <taxon>Neoheterodontei</taxon>
        <taxon>Myida</taxon>
        <taxon>Myoidea</taxon>
        <taxon>Myidae</taxon>
        <taxon>Mya</taxon>
    </lineage>
</organism>
<keyword evidence="9" id="KW-1185">Reference proteome</keyword>
<proteinExistence type="predicted"/>
<dbReference type="InterPro" id="IPR036638">
    <property type="entry name" value="HLH_DNA-bd_sf"/>
</dbReference>
<evidence type="ECO:0000259" key="6">
    <source>
        <dbReference type="PROSITE" id="PS50888"/>
    </source>
</evidence>
<dbReference type="SUPFAM" id="SSF158457">
    <property type="entry name" value="Orange domain-like"/>
    <property type="match status" value="1"/>
</dbReference>
<gene>
    <name evidence="8" type="ORF">MAR_004715</name>
</gene>
<sequence>MTYMDNKMSSAEVSPVRPDTSSSYLRKIKKPLIERKRRERINNCLTQLKSILLDNIKQNGGTQVSKLDKADILEMTVSHLRQIHHQQLSAAMAASTAVVHKYREGYTECAAEAVRYMESSRAYPSDMVMRMRSNLTTKVAYSVAPYGHGLGQPRLAISSKQSDLSVSRQRSSESECHKTPVKVKVESMTSPCNVTCSPDSGFESAFSPLLMTVPFHNVKTEMDKSRVSPKDTCTSTVRMSPSTSEGKTSQSSVLALPPRVAVPVSVVGDSPSQKQVWRPF</sequence>
<evidence type="ECO:0000256" key="2">
    <source>
        <dbReference type="ARBA" id="ARBA00023015"/>
    </source>
</evidence>
<feature type="region of interest" description="Disordered" evidence="5">
    <location>
        <begin position="223"/>
        <end position="254"/>
    </location>
</feature>
<feature type="domain" description="Orange" evidence="7">
    <location>
        <begin position="102"/>
        <end position="135"/>
    </location>
</feature>
<dbReference type="PANTHER" id="PTHR10985">
    <property type="entry name" value="BASIC HELIX-LOOP-HELIX TRANSCRIPTION FACTOR, HES-RELATED"/>
    <property type="match status" value="1"/>
</dbReference>
<evidence type="ECO:0000313" key="8">
    <source>
        <dbReference type="EMBL" id="WAR14610.1"/>
    </source>
</evidence>
<dbReference type="EMBL" id="CP111020">
    <property type="protein sequence ID" value="WAR14610.1"/>
    <property type="molecule type" value="Genomic_DNA"/>
</dbReference>
<feature type="domain" description="BHLH" evidence="6">
    <location>
        <begin position="25"/>
        <end position="83"/>
    </location>
</feature>
<evidence type="ECO:0000313" key="9">
    <source>
        <dbReference type="Proteomes" id="UP001164746"/>
    </source>
</evidence>
<dbReference type="Proteomes" id="UP001164746">
    <property type="component" value="Chromosome 9"/>
</dbReference>
<dbReference type="CDD" id="cd11410">
    <property type="entry name" value="bHLH_O_HES"/>
    <property type="match status" value="1"/>
</dbReference>
<comment type="subcellular location">
    <subcellularLocation>
        <location evidence="1">Nucleus</location>
    </subcellularLocation>
</comment>
<reference evidence="8" key="1">
    <citation type="submission" date="2022-11" db="EMBL/GenBank/DDBJ databases">
        <title>Centuries of genome instability and evolution in soft-shell clam transmissible cancer (bioRxiv).</title>
        <authorList>
            <person name="Hart S.F.M."/>
            <person name="Yonemitsu M.A."/>
            <person name="Giersch R.M."/>
            <person name="Beal B.F."/>
            <person name="Arriagada G."/>
            <person name="Davis B.W."/>
            <person name="Ostrander E.A."/>
            <person name="Goff S.P."/>
            <person name="Metzger M.J."/>
        </authorList>
    </citation>
    <scope>NUCLEOTIDE SEQUENCE</scope>
    <source>
        <strain evidence="8">MELC-2E11</strain>
        <tissue evidence="8">Siphon/mantle</tissue>
    </source>
</reference>
<dbReference type="InterPro" id="IPR003650">
    <property type="entry name" value="Orange_dom"/>
</dbReference>
<dbReference type="InterPro" id="IPR011598">
    <property type="entry name" value="bHLH_dom"/>
</dbReference>
<keyword evidence="3" id="KW-0804">Transcription</keyword>
<evidence type="ECO:0000256" key="4">
    <source>
        <dbReference type="ARBA" id="ARBA00023242"/>
    </source>
</evidence>
<keyword evidence="4" id="KW-0539">Nucleus</keyword>
<dbReference type="PROSITE" id="PS50888">
    <property type="entry name" value="BHLH"/>
    <property type="match status" value="1"/>
</dbReference>
<evidence type="ECO:0000256" key="1">
    <source>
        <dbReference type="ARBA" id="ARBA00004123"/>
    </source>
</evidence>
<dbReference type="Gene3D" id="4.10.280.10">
    <property type="entry name" value="Helix-loop-helix DNA-binding domain"/>
    <property type="match status" value="1"/>
</dbReference>
<feature type="compositionally biased region" description="Polar residues" evidence="5">
    <location>
        <begin position="231"/>
        <end position="251"/>
    </location>
</feature>
<dbReference type="Pfam" id="PF07527">
    <property type="entry name" value="Hairy_orange"/>
    <property type="match status" value="1"/>
</dbReference>
<evidence type="ECO:0000256" key="5">
    <source>
        <dbReference type="SAM" id="MobiDB-lite"/>
    </source>
</evidence>
<dbReference type="InterPro" id="IPR050370">
    <property type="entry name" value="HES_HEY"/>
</dbReference>
<dbReference type="Pfam" id="PF00010">
    <property type="entry name" value="HLH"/>
    <property type="match status" value="1"/>
</dbReference>
<protein>
    <submittedName>
        <fullName evidence="8">HES4-like protein</fullName>
    </submittedName>
</protein>
<accession>A0ABY7EXL4</accession>
<evidence type="ECO:0000259" key="7">
    <source>
        <dbReference type="PROSITE" id="PS51054"/>
    </source>
</evidence>
<name>A0ABY7EXL4_MYAAR</name>
<feature type="region of interest" description="Disordered" evidence="5">
    <location>
        <begin position="1"/>
        <end position="22"/>
    </location>
</feature>
<dbReference type="PROSITE" id="PS51054">
    <property type="entry name" value="ORANGE"/>
    <property type="match status" value="1"/>
</dbReference>
<evidence type="ECO:0000256" key="3">
    <source>
        <dbReference type="ARBA" id="ARBA00023163"/>
    </source>
</evidence>
<keyword evidence="2" id="KW-0805">Transcription regulation</keyword>